<dbReference type="EMBL" id="JBITLV010000008">
    <property type="protein sequence ID" value="MFI7589555.1"/>
    <property type="molecule type" value="Genomic_DNA"/>
</dbReference>
<dbReference type="SUPFAM" id="SSF50998">
    <property type="entry name" value="Quinoprotein alcohol dehydrogenase-like"/>
    <property type="match status" value="1"/>
</dbReference>
<keyword evidence="5" id="KW-1185">Reference proteome</keyword>
<sequence length="592" mass="60075">MPDEPDEPEVAPRPGLTRRRLIGGAVGAVGLAATGVGGWFVLRPDDGSPAPAATSPTPSGASGAANWQTQLPGLVAGGLAGHGALVVDEQSVYVVGNDAVWALDRRSGARLWQASGLGGNLKVGARADDVLVLTADPTSTVALDLVTGKTLWRGTSGGEATLAAVPGATDVVGTTPSGMARRAVRAGRPVWTLTYPALLTTVPQLFVTPTSAVSVGSGPTVVAVEAAGGKVLWRRWLTGKAKESGKAPGTATPTWSYADEAHVHVVFTPTQTDFTTPAKPTLVTLETTKGKELWRTDAGSLSAARIPEGLVVTDESRAVALLDPATGERRWRNQSALKLENAPPLVVGSGGGVLVLRLAAGLLALEVLTGEVRWFQPVTGAGTVTVAGDRVVATVTGQAVVRQWRLADGVEGEPLKVAAEAASATFTGGDAFVATLGTTVSGFPATAFTVLAGAPAPLRKATKPSATPTPSGQPSDQPSDQPTAQGSGVAPTSLQGEWAGVITTPGDYFSLFLTVAGAAGGHTFRATGALSCTVPFTVGPTSGGKAQFAVQAATADCPKSFTLSGGTGEPRRVTYTDDQGHKGRLTYVGPVT</sequence>
<feature type="domain" description="Pyrrolo-quinoline quinone repeat" evidence="3">
    <location>
        <begin position="220"/>
        <end position="401"/>
    </location>
</feature>
<evidence type="ECO:0000313" key="5">
    <source>
        <dbReference type="Proteomes" id="UP001612915"/>
    </source>
</evidence>
<evidence type="ECO:0000256" key="1">
    <source>
        <dbReference type="SAM" id="MobiDB-lite"/>
    </source>
</evidence>
<name>A0ABW8AT32_9ACTN</name>
<reference evidence="4 5" key="1">
    <citation type="submission" date="2024-10" db="EMBL/GenBank/DDBJ databases">
        <title>The Natural Products Discovery Center: Release of the First 8490 Sequenced Strains for Exploring Actinobacteria Biosynthetic Diversity.</title>
        <authorList>
            <person name="Kalkreuter E."/>
            <person name="Kautsar S.A."/>
            <person name="Yang D."/>
            <person name="Bader C.D."/>
            <person name="Teijaro C.N."/>
            <person name="Fluegel L."/>
            <person name="Davis C.M."/>
            <person name="Simpson J.R."/>
            <person name="Lauterbach L."/>
            <person name="Steele A.D."/>
            <person name="Gui C."/>
            <person name="Meng S."/>
            <person name="Li G."/>
            <person name="Viehrig K."/>
            <person name="Ye F."/>
            <person name="Su P."/>
            <person name="Kiefer A.F."/>
            <person name="Nichols A."/>
            <person name="Cepeda A.J."/>
            <person name="Yan W."/>
            <person name="Fan B."/>
            <person name="Jiang Y."/>
            <person name="Adhikari A."/>
            <person name="Zheng C.-J."/>
            <person name="Schuster L."/>
            <person name="Cowan T.M."/>
            <person name="Smanski M.J."/>
            <person name="Chevrette M.G."/>
            <person name="De Carvalho L.P.S."/>
            <person name="Shen B."/>
        </authorList>
    </citation>
    <scope>NUCLEOTIDE SEQUENCE [LARGE SCALE GENOMIC DNA]</scope>
    <source>
        <strain evidence="4 5">NPDC049639</strain>
    </source>
</reference>
<dbReference type="InterPro" id="IPR002372">
    <property type="entry name" value="PQQ_rpt_dom"/>
</dbReference>
<dbReference type="RefSeq" id="WP_398284159.1">
    <property type="nucleotide sequence ID" value="NZ_JBITLV010000008.1"/>
</dbReference>
<feature type="domain" description="Pyrrolo-quinoline quinone repeat" evidence="3">
    <location>
        <begin position="61"/>
        <end position="163"/>
    </location>
</feature>
<feature type="compositionally biased region" description="Polar residues" evidence="1">
    <location>
        <begin position="464"/>
        <end position="492"/>
    </location>
</feature>
<feature type="region of interest" description="Disordered" evidence="1">
    <location>
        <begin position="459"/>
        <end position="492"/>
    </location>
</feature>
<keyword evidence="2" id="KW-1133">Transmembrane helix</keyword>
<evidence type="ECO:0000256" key="2">
    <source>
        <dbReference type="SAM" id="Phobius"/>
    </source>
</evidence>
<keyword evidence="2" id="KW-0812">Transmembrane</keyword>
<feature type="transmembrane region" description="Helical" evidence="2">
    <location>
        <begin position="21"/>
        <end position="42"/>
    </location>
</feature>
<evidence type="ECO:0000313" key="4">
    <source>
        <dbReference type="EMBL" id="MFI7589555.1"/>
    </source>
</evidence>
<feature type="region of interest" description="Disordered" evidence="1">
    <location>
        <begin position="47"/>
        <end position="66"/>
    </location>
</feature>
<dbReference type="PANTHER" id="PTHR34512">
    <property type="entry name" value="CELL SURFACE PROTEIN"/>
    <property type="match status" value="1"/>
</dbReference>
<evidence type="ECO:0000259" key="3">
    <source>
        <dbReference type="Pfam" id="PF13360"/>
    </source>
</evidence>
<gene>
    <name evidence="4" type="ORF">ACIB24_21015</name>
</gene>
<protein>
    <submittedName>
        <fullName evidence="4">PQQ-binding-like beta-propeller repeat protein</fullName>
    </submittedName>
</protein>
<dbReference type="Pfam" id="PF13360">
    <property type="entry name" value="PQQ_2"/>
    <property type="match status" value="2"/>
</dbReference>
<dbReference type="PANTHER" id="PTHR34512:SF30">
    <property type="entry name" value="OUTER MEMBRANE PROTEIN ASSEMBLY FACTOR BAMB"/>
    <property type="match status" value="1"/>
</dbReference>
<accession>A0ABW8AT32</accession>
<dbReference type="InterPro" id="IPR011047">
    <property type="entry name" value="Quinoprotein_ADH-like_sf"/>
</dbReference>
<dbReference type="Proteomes" id="UP001612915">
    <property type="component" value="Unassembled WGS sequence"/>
</dbReference>
<keyword evidence="2" id="KW-0472">Membrane</keyword>
<dbReference type="InterPro" id="IPR006311">
    <property type="entry name" value="TAT_signal"/>
</dbReference>
<organism evidence="4 5">
    <name type="scientific">Spongisporangium articulatum</name>
    <dbReference type="NCBI Taxonomy" id="3362603"/>
    <lineage>
        <taxon>Bacteria</taxon>
        <taxon>Bacillati</taxon>
        <taxon>Actinomycetota</taxon>
        <taxon>Actinomycetes</taxon>
        <taxon>Kineosporiales</taxon>
        <taxon>Kineosporiaceae</taxon>
        <taxon>Spongisporangium</taxon>
    </lineage>
</organism>
<dbReference type="InterPro" id="IPR015943">
    <property type="entry name" value="WD40/YVTN_repeat-like_dom_sf"/>
</dbReference>
<comment type="caution">
    <text evidence="4">The sequence shown here is derived from an EMBL/GenBank/DDBJ whole genome shotgun (WGS) entry which is preliminary data.</text>
</comment>
<dbReference type="Gene3D" id="2.130.10.10">
    <property type="entry name" value="YVTN repeat-like/Quinoprotein amine dehydrogenase"/>
    <property type="match status" value="2"/>
</dbReference>
<feature type="compositionally biased region" description="Low complexity" evidence="1">
    <location>
        <begin position="47"/>
        <end position="65"/>
    </location>
</feature>
<proteinExistence type="predicted"/>
<dbReference type="PROSITE" id="PS51318">
    <property type="entry name" value="TAT"/>
    <property type="match status" value="1"/>
</dbReference>